<dbReference type="PIRSF" id="PIRSF006118">
    <property type="entry name" value="KDO8-P_Ptase"/>
    <property type="match status" value="1"/>
</dbReference>
<comment type="subunit">
    <text evidence="3 7">Homotetramer.</text>
</comment>
<keyword evidence="9" id="KW-1185">Reference proteome</keyword>
<organism evidence="8 9">
    <name type="scientific">Luteimonas notoginsengisoli</name>
    <dbReference type="NCBI Taxonomy" id="1578200"/>
    <lineage>
        <taxon>Bacteria</taxon>
        <taxon>Pseudomonadati</taxon>
        <taxon>Pseudomonadota</taxon>
        <taxon>Gammaproteobacteria</taxon>
        <taxon>Lysobacterales</taxon>
        <taxon>Lysobacteraceae</taxon>
        <taxon>Luteimonas</taxon>
    </lineage>
</organism>
<comment type="cofactor">
    <cofactor evidence="1 7">
        <name>Mg(2+)</name>
        <dbReference type="ChEBI" id="CHEBI:18420"/>
    </cofactor>
</comment>
<proteinExistence type="inferred from homology"/>
<dbReference type="InterPro" id="IPR010023">
    <property type="entry name" value="KdsC_fam"/>
</dbReference>
<comment type="similarity">
    <text evidence="2 7">Belongs to the KdsC family.</text>
</comment>
<evidence type="ECO:0000256" key="1">
    <source>
        <dbReference type="ARBA" id="ARBA00001946"/>
    </source>
</evidence>
<comment type="function">
    <text evidence="7">Catalyzes the hydrolysis of 3-deoxy-D-manno-octulosonate 8-phosphate (KDO 8-P) to 3-deoxy-D-manno-octulosonate (KDO) and inorganic phosphate.</text>
</comment>
<evidence type="ECO:0000256" key="2">
    <source>
        <dbReference type="ARBA" id="ARBA00005893"/>
    </source>
</evidence>
<evidence type="ECO:0000313" key="8">
    <source>
        <dbReference type="EMBL" id="MFC3658838.1"/>
    </source>
</evidence>
<evidence type="ECO:0000256" key="4">
    <source>
        <dbReference type="ARBA" id="ARBA00022723"/>
    </source>
</evidence>
<comment type="catalytic activity">
    <reaction evidence="7">
        <text>3-deoxy-alpha-D-manno-2-octulosonate-8-phosphate + H2O = 3-deoxy-alpha-D-manno-oct-2-ulosonate + phosphate</text>
        <dbReference type="Rhea" id="RHEA:11500"/>
        <dbReference type="ChEBI" id="CHEBI:15377"/>
        <dbReference type="ChEBI" id="CHEBI:43474"/>
        <dbReference type="ChEBI" id="CHEBI:85985"/>
        <dbReference type="ChEBI" id="CHEBI:85986"/>
        <dbReference type="EC" id="3.1.3.45"/>
    </reaction>
</comment>
<reference evidence="9" key="1">
    <citation type="journal article" date="2019" name="Int. J. Syst. Evol. Microbiol.">
        <title>The Global Catalogue of Microorganisms (GCM) 10K type strain sequencing project: providing services to taxonomists for standard genome sequencing and annotation.</title>
        <authorList>
            <consortium name="The Broad Institute Genomics Platform"/>
            <consortium name="The Broad Institute Genome Sequencing Center for Infectious Disease"/>
            <person name="Wu L."/>
            <person name="Ma J."/>
        </authorList>
    </citation>
    <scope>NUCLEOTIDE SEQUENCE [LARGE SCALE GENOMIC DNA]</scope>
    <source>
        <strain evidence="9">KCTC 42211</strain>
    </source>
</reference>
<dbReference type="InterPro" id="IPR036412">
    <property type="entry name" value="HAD-like_sf"/>
</dbReference>
<evidence type="ECO:0000256" key="5">
    <source>
        <dbReference type="ARBA" id="ARBA00022801"/>
    </source>
</evidence>
<dbReference type="Pfam" id="PF08282">
    <property type="entry name" value="Hydrolase_3"/>
    <property type="match status" value="1"/>
</dbReference>
<dbReference type="PANTHER" id="PTHR21485:SF3">
    <property type="entry name" value="N-ACYLNEURAMINATE CYTIDYLYLTRANSFERASE"/>
    <property type="match status" value="1"/>
</dbReference>
<evidence type="ECO:0000256" key="3">
    <source>
        <dbReference type="ARBA" id="ARBA00011881"/>
    </source>
</evidence>
<dbReference type="EC" id="3.1.3.45" evidence="7"/>
<dbReference type="PANTHER" id="PTHR21485">
    <property type="entry name" value="HAD SUPERFAMILY MEMBERS CMAS AND KDSC"/>
    <property type="match status" value="1"/>
</dbReference>
<dbReference type="CDD" id="cd01630">
    <property type="entry name" value="HAD_KDO-like"/>
    <property type="match status" value="1"/>
</dbReference>
<dbReference type="RefSeq" id="WP_386705667.1">
    <property type="nucleotide sequence ID" value="NZ_JBHRYF010000001.1"/>
</dbReference>
<keyword evidence="5 7" id="KW-0378">Hydrolase</keyword>
<dbReference type="NCBIfam" id="TIGR01670">
    <property type="entry name" value="KdsC-phosphatas"/>
    <property type="match status" value="1"/>
</dbReference>
<comment type="caution">
    <text evidence="8">The sequence shown here is derived from an EMBL/GenBank/DDBJ whole genome shotgun (WGS) entry which is preliminary data.</text>
</comment>
<dbReference type="SFLD" id="SFLDS00003">
    <property type="entry name" value="Haloacid_Dehalogenase"/>
    <property type="match status" value="1"/>
</dbReference>
<dbReference type="SUPFAM" id="SSF56784">
    <property type="entry name" value="HAD-like"/>
    <property type="match status" value="1"/>
</dbReference>
<keyword evidence="6 7" id="KW-0460">Magnesium</keyword>
<dbReference type="InterPro" id="IPR023214">
    <property type="entry name" value="HAD_sf"/>
</dbReference>
<protein>
    <recommendedName>
        <fullName evidence="7">3-deoxy-D-manno-octulosonate 8-phosphate phosphatase KdsC</fullName>
        <ecNumber evidence="7">3.1.3.45</ecNumber>
    </recommendedName>
    <alternativeName>
        <fullName evidence="7">KDO 8-P phosphatase</fullName>
    </alternativeName>
</protein>
<evidence type="ECO:0000256" key="7">
    <source>
        <dbReference type="PIRNR" id="PIRNR006118"/>
    </source>
</evidence>
<dbReference type="EMBL" id="JBHRYF010000001">
    <property type="protein sequence ID" value="MFC3658838.1"/>
    <property type="molecule type" value="Genomic_DNA"/>
</dbReference>
<dbReference type="Proteomes" id="UP001595724">
    <property type="component" value="Unassembled WGS sequence"/>
</dbReference>
<accession>A0ABV7UQ87</accession>
<keyword evidence="7" id="KW-0448">Lipopolysaccharide biosynthesis</keyword>
<dbReference type="Gene3D" id="3.40.50.1000">
    <property type="entry name" value="HAD superfamily/HAD-like"/>
    <property type="match status" value="1"/>
</dbReference>
<dbReference type="SFLD" id="SFLDG01138">
    <property type="entry name" value="C1.6.2:_Deoxy-d-mannose-octulo"/>
    <property type="match status" value="1"/>
</dbReference>
<dbReference type="SFLD" id="SFLDG01136">
    <property type="entry name" value="C1.6:_Phosphoserine_Phosphatas"/>
    <property type="match status" value="1"/>
</dbReference>
<gene>
    <name evidence="8" type="ORF">ACFOM9_01940</name>
</gene>
<sequence>MPNLAVPVDIQQRAANIRLACFDVDGTLTDGRLWFDADGRESKAFSVLDGQGLALLRKSGIEVAFVTARNSAAAAHRARDLGVRSCVGVGDKFACVEGLASELGIALEQVSFMGDDLPDIRIMRAVGLSVAPASAHAWTRERAHWCTSARGGEGAARELCDLLLTAQHRVEALLAAVDTP</sequence>
<keyword evidence="4 7" id="KW-0479">Metal-binding</keyword>
<name>A0ABV7UQ87_9GAMM</name>
<dbReference type="InterPro" id="IPR050793">
    <property type="entry name" value="CMP-NeuNAc_synthase"/>
</dbReference>
<evidence type="ECO:0000256" key="6">
    <source>
        <dbReference type="ARBA" id="ARBA00022842"/>
    </source>
</evidence>
<evidence type="ECO:0000313" key="9">
    <source>
        <dbReference type="Proteomes" id="UP001595724"/>
    </source>
</evidence>